<dbReference type="Pfam" id="PF07883">
    <property type="entry name" value="Cupin_2"/>
    <property type="match status" value="1"/>
</dbReference>
<feature type="compositionally biased region" description="Acidic residues" evidence="2">
    <location>
        <begin position="14"/>
        <end position="32"/>
    </location>
</feature>
<dbReference type="PANTHER" id="PTHR35848">
    <property type="entry name" value="OXALATE-BINDING PROTEIN"/>
    <property type="match status" value="1"/>
</dbReference>
<dbReference type="AlphaFoldDB" id="A0A830DU61"/>
<comment type="caution">
    <text evidence="4">The sequence shown here is derived from an EMBL/GenBank/DDBJ whole genome shotgun (WGS) entry which is preliminary data.</text>
</comment>
<accession>A0A830DU61</accession>
<dbReference type="Proteomes" id="UP000646833">
    <property type="component" value="Unassembled WGS sequence"/>
</dbReference>
<feature type="region of interest" description="Disordered" evidence="2">
    <location>
        <begin position="1"/>
        <end position="47"/>
    </location>
</feature>
<evidence type="ECO:0000259" key="3">
    <source>
        <dbReference type="Pfam" id="PF07883"/>
    </source>
</evidence>
<organism evidence="4 5">
    <name type="scientific">Haloferax sulfurifontis</name>
    <dbReference type="NCBI Taxonomy" id="255616"/>
    <lineage>
        <taxon>Archaea</taxon>
        <taxon>Methanobacteriati</taxon>
        <taxon>Methanobacteriota</taxon>
        <taxon>Stenosarchaea group</taxon>
        <taxon>Halobacteria</taxon>
        <taxon>Halobacteriales</taxon>
        <taxon>Haloferacaceae</taxon>
        <taxon>Haloferax</taxon>
    </lineage>
</organism>
<dbReference type="GO" id="GO:0046872">
    <property type="term" value="F:metal ion binding"/>
    <property type="evidence" value="ECO:0007669"/>
    <property type="project" value="UniProtKB-KW"/>
</dbReference>
<dbReference type="RefSeq" id="WP_188424096.1">
    <property type="nucleotide sequence ID" value="NZ_BMCI01000004.1"/>
</dbReference>
<proteinExistence type="predicted"/>
<dbReference type="SUPFAM" id="SSF51182">
    <property type="entry name" value="RmlC-like cupins"/>
    <property type="match status" value="1"/>
</dbReference>
<keyword evidence="1" id="KW-0479">Metal-binding</keyword>
<reference evidence="4" key="2">
    <citation type="submission" date="2020-09" db="EMBL/GenBank/DDBJ databases">
        <authorList>
            <person name="Sun Q."/>
            <person name="Sedlacek I."/>
        </authorList>
    </citation>
    <scope>NUCLEOTIDE SEQUENCE</scope>
    <source>
        <strain evidence="4">CCM 7217</strain>
    </source>
</reference>
<protein>
    <submittedName>
        <fullName evidence="4">Cupin</fullName>
    </submittedName>
</protein>
<evidence type="ECO:0000256" key="1">
    <source>
        <dbReference type="ARBA" id="ARBA00022723"/>
    </source>
</evidence>
<dbReference type="InterPro" id="IPR011051">
    <property type="entry name" value="RmlC_Cupin_sf"/>
</dbReference>
<feature type="domain" description="Cupin type-2" evidence="3">
    <location>
        <begin position="77"/>
        <end position="149"/>
    </location>
</feature>
<dbReference type="EMBL" id="BMCI01000004">
    <property type="protein sequence ID" value="GGC63271.1"/>
    <property type="molecule type" value="Genomic_DNA"/>
</dbReference>
<dbReference type="PANTHER" id="PTHR35848:SF6">
    <property type="entry name" value="CUPIN TYPE-2 DOMAIN-CONTAINING PROTEIN"/>
    <property type="match status" value="1"/>
</dbReference>
<dbReference type="InterPro" id="IPR014710">
    <property type="entry name" value="RmlC-like_jellyroll"/>
</dbReference>
<evidence type="ECO:0000313" key="5">
    <source>
        <dbReference type="Proteomes" id="UP000646833"/>
    </source>
</evidence>
<evidence type="ECO:0000256" key="2">
    <source>
        <dbReference type="SAM" id="MobiDB-lite"/>
    </source>
</evidence>
<dbReference type="CDD" id="cd02224">
    <property type="entry name" value="cupin_SPO2919-like"/>
    <property type="match status" value="1"/>
</dbReference>
<evidence type="ECO:0000313" key="4">
    <source>
        <dbReference type="EMBL" id="GGC63271.1"/>
    </source>
</evidence>
<sequence>MAPDSSDAPADEPRTDDDADTDADDADGDAPSESDPAPTAARAADLDWSASERGDRFAFRRKRLADRAGGRDLGCSLYEVPPGKRPWPTHYHEGNEEALYVLSGSGTLLTREGAADLDLEPDTYVALPAGADYVRQIENDGDEPLRYLALSTMNHPDVTVYPDSDKVGVFCGAPPGGDKTARTLHGYFPRDAEVGYWDGEPTDEE</sequence>
<dbReference type="InterPro" id="IPR013096">
    <property type="entry name" value="Cupin_2"/>
</dbReference>
<reference evidence="4" key="1">
    <citation type="journal article" date="2014" name="Int. J. Syst. Evol. Microbiol.">
        <title>Complete genome sequence of Corynebacterium casei LMG S-19264T (=DSM 44701T), isolated from a smear-ripened cheese.</title>
        <authorList>
            <consortium name="US DOE Joint Genome Institute (JGI-PGF)"/>
            <person name="Walter F."/>
            <person name="Albersmeier A."/>
            <person name="Kalinowski J."/>
            <person name="Ruckert C."/>
        </authorList>
    </citation>
    <scope>NUCLEOTIDE SEQUENCE</scope>
    <source>
        <strain evidence="4">CCM 7217</strain>
    </source>
</reference>
<gene>
    <name evidence="4" type="ORF">GCM10007209_26780</name>
</gene>
<dbReference type="Gene3D" id="2.60.120.10">
    <property type="entry name" value="Jelly Rolls"/>
    <property type="match status" value="1"/>
</dbReference>
<dbReference type="InterPro" id="IPR051610">
    <property type="entry name" value="GPI/OXD"/>
</dbReference>
<name>A0A830DU61_9EURY</name>